<keyword evidence="3" id="KW-1185">Reference proteome</keyword>
<dbReference type="GO" id="GO:0016491">
    <property type="term" value="F:oxidoreductase activity"/>
    <property type="evidence" value="ECO:0007669"/>
    <property type="project" value="InterPro"/>
</dbReference>
<dbReference type="PIRSF" id="PIRSF036389">
    <property type="entry name" value="IOR_B"/>
    <property type="match status" value="1"/>
</dbReference>
<dbReference type="AlphaFoldDB" id="A0A1W1ZIU6"/>
<feature type="domain" description="Aldehyde oxidase/xanthine dehydrogenase a/b hammerhead" evidence="1">
    <location>
        <begin position="206"/>
        <end position="286"/>
    </location>
</feature>
<dbReference type="RefSeq" id="WP_159460836.1">
    <property type="nucleotide sequence ID" value="NZ_FWXJ01000005.1"/>
</dbReference>
<dbReference type="STRING" id="1938817.SAMN06296008_105177"/>
<dbReference type="InterPro" id="IPR046867">
    <property type="entry name" value="AldOxase/xan_DH_MoCoBD2"/>
</dbReference>
<dbReference type="Gene3D" id="3.30.365.10">
    <property type="entry name" value="Aldehyde oxidase/xanthine dehydrogenase, molybdopterin binding domain"/>
    <property type="match status" value="4"/>
</dbReference>
<dbReference type="PANTHER" id="PTHR47495">
    <property type="entry name" value="ALDEHYDE DEHYDROGENASE"/>
    <property type="match status" value="1"/>
</dbReference>
<dbReference type="Gene3D" id="3.90.1170.50">
    <property type="entry name" value="Aldehyde oxidase/xanthine dehydrogenase, a/b hammerhead"/>
    <property type="match status" value="1"/>
</dbReference>
<dbReference type="InterPro" id="IPR012368">
    <property type="entry name" value="OxRdtase_Mopterin-bd_su_IorB"/>
</dbReference>
<dbReference type="SUPFAM" id="SSF56003">
    <property type="entry name" value="Molybdenum cofactor-binding domain"/>
    <property type="match status" value="2"/>
</dbReference>
<sequence length="744" mass="80958">MNAPTKNLRRSFLKQSAGLVIGFSWMPSLIAQNTAVVLPGDLPNNPNIDTWLAIDPKGMVIIYAGKVEFGQGITTALKQIAADELDVDISRVFMVPTTTGLSPNEGVTSGSQSVEYGGLALRYACAQAKGTLLEKAAKQLEVAQSTLTIKDGVIHASNGKSVEYWKLVEPELLKQKANLKYKPKAANEHTYIGQSFPRVDIPAKVSGGVAYVQDMRMPGMLHARVIRPPAPRAVLKSINENLITGLPGVVGLVRNGSFLAVVAKREEQAIRAMEEAKKVAQWDLANDLPANLNSWLNTMKTAKSIDTEHGVKTATTNPAVKTIEHEYTKPFTAHGSIGPSCAIAVMNSGVLKIYTHSQGMYPLRTDIVKALGMPSDKVVCMHVEGSGMYGQSGADDVALDAALVAVKFPEQPIRMQWMREDEFKWEPYGSAMSMKVKASIDNTGKIVDWQYDLWSNTHSTRPGDKTGNNLVSSWYMEQPQTRSPVGNIPLPAGGSHRNALPLYAFPNQKVKNHLIEEMPIRVSALRTLGAYANVFAIESMMDELAQAAKIDPVEFRLNHLENQRAKDVIIKAASMAKWNKNVPTNTKKGNKLFGRGVGFAQYKNLQAYCAVIADVEVDSKTGKVRVLNMYSAADAGLIINPNGFKNQIEGGLVQTASWTLLEDVPFDKNNILANSWAEYPILRFEDVPTVHVELINRPNEKSVGVGEGSQGPGGAAIANAVANAIGKRIYDLPLTPNKIKPLLA</sequence>
<dbReference type="Pfam" id="PF02738">
    <property type="entry name" value="MoCoBD_1"/>
    <property type="match status" value="1"/>
</dbReference>
<evidence type="ECO:0000259" key="1">
    <source>
        <dbReference type="SMART" id="SM01008"/>
    </source>
</evidence>
<proteinExistence type="predicted"/>
<protein>
    <submittedName>
        <fullName evidence="2">CO or xanthine dehydrogenase, Mo-binding subunit</fullName>
    </submittedName>
</protein>
<dbReference type="InterPro" id="IPR000674">
    <property type="entry name" value="Ald_Oxase/Xan_DH_a/b"/>
</dbReference>
<evidence type="ECO:0000313" key="2">
    <source>
        <dbReference type="EMBL" id="SMC48314.1"/>
    </source>
</evidence>
<accession>A0A1W1ZIU6</accession>
<dbReference type="Proteomes" id="UP000192708">
    <property type="component" value="Unassembled WGS sequence"/>
</dbReference>
<gene>
    <name evidence="2" type="ORF">SAMN06296008_105177</name>
</gene>
<dbReference type="InterPro" id="IPR008274">
    <property type="entry name" value="AldOxase/xan_DH_MoCoBD1"/>
</dbReference>
<dbReference type="OrthoDB" id="6073217at2"/>
<organism evidence="2 3">
    <name type="scientific">Polynucleobacter kasalickyi</name>
    <dbReference type="NCBI Taxonomy" id="1938817"/>
    <lineage>
        <taxon>Bacteria</taxon>
        <taxon>Pseudomonadati</taxon>
        <taxon>Pseudomonadota</taxon>
        <taxon>Betaproteobacteria</taxon>
        <taxon>Burkholderiales</taxon>
        <taxon>Burkholderiaceae</taxon>
        <taxon>Polynucleobacter</taxon>
    </lineage>
</organism>
<reference evidence="2 3" key="1">
    <citation type="submission" date="2017-04" db="EMBL/GenBank/DDBJ databases">
        <authorList>
            <person name="Afonso C.L."/>
            <person name="Miller P.J."/>
            <person name="Scott M.A."/>
            <person name="Spackman E."/>
            <person name="Goraichik I."/>
            <person name="Dimitrov K.M."/>
            <person name="Suarez D.L."/>
            <person name="Swayne D.E."/>
        </authorList>
    </citation>
    <scope>NUCLEOTIDE SEQUENCE [LARGE SCALE GENOMIC DNA]</scope>
    <source>
        <strain evidence="2 3">VK13</strain>
    </source>
</reference>
<dbReference type="InterPro" id="IPR037165">
    <property type="entry name" value="AldOxase/xan_DH_Mopterin-bd_sf"/>
</dbReference>
<dbReference type="PANTHER" id="PTHR47495:SF1">
    <property type="entry name" value="BLL3820 PROTEIN"/>
    <property type="match status" value="1"/>
</dbReference>
<name>A0A1W1ZIU6_9BURK</name>
<dbReference type="InterPro" id="IPR052516">
    <property type="entry name" value="N-heterocyclic_Hydroxylase"/>
</dbReference>
<dbReference type="EMBL" id="FWXJ01000005">
    <property type="protein sequence ID" value="SMC48314.1"/>
    <property type="molecule type" value="Genomic_DNA"/>
</dbReference>
<dbReference type="Pfam" id="PF20256">
    <property type="entry name" value="MoCoBD_2"/>
    <property type="match status" value="2"/>
</dbReference>
<dbReference type="SMART" id="SM01008">
    <property type="entry name" value="Ald_Xan_dh_C"/>
    <property type="match status" value="1"/>
</dbReference>
<evidence type="ECO:0000313" key="3">
    <source>
        <dbReference type="Proteomes" id="UP000192708"/>
    </source>
</evidence>